<proteinExistence type="predicted"/>
<dbReference type="EMBL" id="HBFL01003928">
    <property type="protein sequence ID" value="CAD8762779.1"/>
    <property type="molecule type" value="Transcribed_RNA"/>
</dbReference>
<gene>
    <name evidence="1" type="ORF">PDEL1432_LOCUS2819</name>
</gene>
<dbReference type="PANTHER" id="PTHR11440">
    <property type="entry name" value="LECITHIN-CHOLESTEROL ACYLTRANSFERASE-RELATED"/>
    <property type="match status" value="1"/>
</dbReference>
<evidence type="ECO:0000313" key="1">
    <source>
        <dbReference type="EMBL" id="CAD8762779.1"/>
    </source>
</evidence>
<dbReference type="InterPro" id="IPR003386">
    <property type="entry name" value="LACT/PDAT_acylTrfase"/>
</dbReference>
<organism evidence="1">
    <name type="scientific">Pseudo-nitzschia delicatissima</name>
    <dbReference type="NCBI Taxonomy" id="44447"/>
    <lineage>
        <taxon>Eukaryota</taxon>
        <taxon>Sar</taxon>
        <taxon>Stramenopiles</taxon>
        <taxon>Ochrophyta</taxon>
        <taxon>Bacillariophyta</taxon>
        <taxon>Bacillariophyceae</taxon>
        <taxon>Bacillariophycidae</taxon>
        <taxon>Bacillariales</taxon>
        <taxon>Bacillariaceae</taxon>
        <taxon>Pseudo-nitzschia</taxon>
    </lineage>
</organism>
<reference evidence="1" key="1">
    <citation type="submission" date="2021-01" db="EMBL/GenBank/DDBJ databases">
        <authorList>
            <person name="Corre E."/>
            <person name="Pelletier E."/>
            <person name="Niang G."/>
            <person name="Scheremetjew M."/>
            <person name="Finn R."/>
            <person name="Kale V."/>
            <person name="Holt S."/>
            <person name="Cochrane G."/>
            <person name="Meng A."/>
            <person name="Brown T."/>
            <person name="Cohen L."/>
        </authorList>
    </citation>
    <scope>NUCLEOTIDE SEQUENCE</scope>
    <source>
        <strain evidence="1">UNC1205</strain>
    </source>
</reference>
<dbReference type="GO" id="GO:0006629">
    <property type="term" value="P:lipid metabolic process"/>
    <property type="evidence" value="ECO:0007669"/>
    <property type="project" value="InterPro"/>
</dbReference>
<name>A0A7S0ULQ0_9STRA</name>
<dbReference type="Pfam" id="PF02450">
    <property type="entry name" value="LCAT"/>
    <property type="match status" value="1"/>
</dbReference>
<dbReference type="AlphaFoldDB" id="A0A7S0ULQ0"/>
<dbReference type="GO" id="GO:0008374">
    <property type="term" value="F:O-acyltransferase activity"/>
    <property type="evidence" value="ECO:0007669"/>
    <property type="project" value="InterPro"/>
</dbReference>
<sequence>MKIYCLYGVGVETERAFFYKRNPDGEVADPPFILDTTVEDPENGIVHGIKYSDGDGSVPLLSLGYMCAGPWSNPNSGLNPSGSEVIIREYQHRTEFLVEDPMRKGPNSAEHVDVLGNHDMLQDFVKIVSGVEVDSITNNIISDIEGIVKRIEDHPDGGLPLRK</sequence>
<protein>
    <submittedName>
        <fullName evidence="1">Uncharacterized protein</fullName>
    </submittedName>
</protein>
<accession>A0A7S0ULQ0</accession>